<proteinExistence type="predicted"/>
<evidence type="ECO:0000313" key="1">
    <source>
        <dbReference type="EMBL" id="KAK7330206.1"/>
    </source>
</evidence>
<keyword evidence="2" id="KW-1185">Reference proteome</keyword>
<gene>
    <name evidence="1" type="ORF">VNO77_24393</name>
</gene>
<dbReference type="Proteomes" id="UP001367508">
    <property type="component" value="Unassembled WGS sequence"/>
</dbReference>
<comment type="caution">
    <text evidence="1">The sequence shown here is derived from an EMBL/GenBank/DDBJ whole genome shotgun (WGS) entry which is preliminary data.</text>
</comment>
<sequence length="97" mass="11139">MSIDSFEAIVKLGLFLIKLRIIPSKGSSQVRPSNLIFEEDGKLRPKNLAFERGDKLRLKRLAFEEDNNLRLGILASMESSRLRQKNIVFDDTCMISR</sequence>
<reference evidence="1 2" key="1">
    <citation type="submission" date="2024-01" db="EMBL/GenBank/DDBJ databases">
        <title>The genomes of 5 underutilized Papilionoideae crops provide insights into root nodulation and disease resistanc.</title>
        <authorList>
            <person name="Jiang F."/>
        </authorList>
    </citation>
    <scope>NUCLEOTIDE SEQUENCE [LARGE SCALE GENOMIC DNA]</scope>
    <source>
        <strain evidence="1">LVBAO_FW01</strain>
        <tissue evidence="1">Leaves</tissue>
    </source>
</reference>
<name>A0AAN9L7H9_CANGL</name>
<organism evidence="1 2">
    <name type="scientific">Canavalia gladiata</name>
    <name type="common">Sword bean</name>
    <name type="synonym">Dolichos gladiatus</name>
    <dbReference type="NCBI Taxonomy" id="3824"/>
    <lineage>
        <taxon>Eukaryota</taxon>
        <taxon>Viridiplantae</taxon>
        <taxon>Streptophyta</taxon>
        <taxon>Embryophyta</taxon>
        <taxon>Tracheophyta</taxon>
        <taxon>Spermatophyta</taxon>
        <taxon>Magnoliopsida</taxon>
        <taxon>eudicotyledons</taxon>
        <taxon>Gunneridae</taxon>
        <taxon>Pentapetalae</taxon>
        <taxon>rosids</taxon>
        <taxon>fabids</taxon>
        <taxon>Fabales</taxon>
        <taxon>Fabaceae</taxon>
        <taxon>Papilionoideae</taxon>
        <taxon>50 kb inversion clade</taxon>
        <taxon>NPAAA clade</taxon>
        <taxon>indigoferoid/millettioid clade</taxon>
        <taxon>Phaseoleae</taxon>
        <taxon>Canavalia</taxon>
    </lineage>
</organism>
<dbReference type="AlphaFoldDB" id="A0AAN9L7H9"/>
<accession>A0AAN9L7H9</accession>
<evidence type="ECO:0000313" key="2">
    <source>
        <dbReference type="Proteomes" id="UP001367508"/>
    </source>
</evidence>
<protein>
    <submittedName>
        <fullName evidence="1">Uncharacterized protein</fullName>
    </submittedName>
</protein>
<dbReference type="EMBL" id="JAYMYQ010000005">
    <property type="protein sequence ID" value="KAK7330206.1"/>
    <property type="molecule type" value="Genomic_DNA"/>
</dbReference>